<name>A0A1I6M449_9EURY</name>
<protein>
    <submittedName>
        <fullName evidence="2">Uncharacterized protein</fullName>
    </submittedName>
</protein>
<keyword evidence="3" id="KW-1185">Reference proteome</keyword>
<proteinExistence type="predicted"/>
<feature type="transmembrane region" description="Helical" evidence="1">
    <location>
        <begin position="16"/>
        <end position="39"/>
    </location>
</feature>
<organism evidence="2 3">
    <name type="scientific">Halomicrobium zhouii</name>
    <dbReference type="NCBI Taxonomy" id="767519"/>
    <lineage>
        <taxon>Archaea</taxon>
        <taxon>Methanobacteriati</taxon>
        <taxon>Methanobacteriota</taxon>
        <taxon>Stenosarchaea group</taxon>
        <taxon>Halobacteria</taxon>
        <taxon>Halobacteriales</taxon>
        <taxon>Haloarculaceae</taxon>
        <taxon>Halomicrobium</taxon>
    </lineage>
</organism>
<evidence type="ECO:0000313" key="2">
    <source>
        <dbReference type="EMBL" id="SFS10444.1"/>
    </source>
</evidence>
<reference evidence="2 3" key="1">
    <citation type="submission" date="2016-10" db="EMBL/GenBank/DDBJ databases">
        <authorList>
            <person name="de Groot N.N."/>
        </authorList>
    </citation>
    <scope>NUCLEOTIDE SEQUENCE [LARGE SCALE GENOMIC DNA]</scope>
    <source>
        <strain evidence="2 3">CGMCC 1.10457</strain>
    </source>
</reference>
<dbReference type="EMBL" id="FOZK01000004">
    <property type="protein sequence ID" value="SFS10444.1"/>
    <property type="molecule type" value="Genomic_DNA"/>
</dbReference>
<evidence type="ECO:0000256" key="1">
    <source>
        <dbReference type="SAM" id="Phobius"/>
    </source>
</evidence>
<sequence length="70" mass="7234">MSYSRITPDVSERLQLLGGAVALVLATVCLVALTMLGVGGELDRMALGLFTVGLFVAGALSIGKSEQPRV</sequence>
<evidence type="ECO:0000313" key="3">
    <source>
        <dbReference type="Proteomes" id="UP000199062"/>
    </source>
</evidence>
<dbReference type="Proteomes" id="UP000199062">
    <property type="component" value="Unassembled WGS sequence"/>
</dbReference>
<keyword evidence="1" id="KW-0812">Transmembrane</keyword>
<keyword evidence="1" id="KW-1133">Transmembrane helix</keyword>
<feature type="transmembrane region" description="Helical" evidence="1">
    <location>
        <begin position="45"/>
        <end position="63"/>
    </location>
</feature>
<keyword evidence="1" id="KW-0472">Membrane</keyword>
<dbReference type="RefSeq" id="WP_089818521.1">
    <property type="nucleotide sequence ID" value="NZ_FOZK01000004.1"/>
</dbReference>
<dbReference type="AlphaFoldDB" id="A0A1I6M449"/>
<accession>A0A1I6M449</accession>
<gene>
    <name evidence="2" type="ORF">SAMN05216559_3732</name>
</gene>